<comment type="caution">
    <text evidence="3">The sequence shown here is derived from an EMBL/GenBank/DDBJ whole genome shotgun (WGS) entry which is preliminary data.</text>
</comment>
<feature type="region of interest" description="Disordered" evidence="2">
    <location>
        <begin position="1120"/>
        <end position="1152"/>
    </location>
</feature>
<name>A0A6L2JT37_TANCI</name>
<feature type="coiled-coil region" evidence="1">
    <location>
        <begin position="1005"/>
        <end position="1046"/>
    </location>
</feature>
<feature type="compositionally biased region" description="Polar residues" evidence="2">
    <location>
        <begin position="980"/>
        <end position="997"/>
    </location>
</feature>
<dbReference type="AlphaFoldDB" id="A0A6L2JT37"/>
<proteinExistence type="predicted"/>
<feature type="region of interest" description="Disordered" evidence="2">
    <location>
        <begin position="302"/>
        <end position="325"/>
    </location>
</feature>
<dbReference type="EMBL" id="BKCJ010001278">
    <property type="protein sequence ID" value="GEU40248.1"/>
    <property type="molecule type" value="Genomic_DNA"/>
</dbReference>
<feature type="region of interest" description="Disordered" evidence="2">
    <location>
        <begin position="971"/>
        <end position="997"/>
    </location>
</feature>
<feature type="compositionally biased region" description="Basic and acidic residues" evidence="2">
    <location>
        <begin position="719"/>
        <end position="729"/>
    </location>
</feature>
<feature type="region of interest" description="Disordered" evidence="2">
    <location>
        <begin position="455"/>
        <end position="517"/>
    </location>
</feature>
<feature type="compositionally biased region" description="Basic and acidic residues" evidence="2">
    <location>
        <begin position="455"/>
        <end position="465"/>
    </location>
</feature>
<reference evidence="3" key="1">
    <citation type="journal article" date="2019" name="Sci. Rep.">
        <title>Draft genome of Tanacetum cinerariifolium, the natural source of mosquito coil.</title>
        <authorList>
            <person name="Yamashiro T."/>
            <person name="Shiraishi A."/>
            <person name="Satake H."/>
            <person name="Nakayama K."/>
        </authorList>
    </citation>
    <scope>NUCLEOTIDE SEQUENCE</scope>
</reference>
<accession>A0A6L2JT37</accession>
<evidence type="ECO:0000256" key="2">
    <source>
        <dbReference type="SAM" id="MobiDB-lite"/>
    </source>
</evidence>
<feature type="compositionally biased region" description="Acidic residues" evidence="2">
    <location>
        <begin position="498"/>
        <end position="508"/>
    </location>
</feature>
<keyword evidence="1" id="KW-0175">Coiled coil</keyword>
<feature type="compositionally biased region" description="Polar residues" evidence="2">
    <location>
        <begin position="708"/>
        <end position="717"/>
    </location>
</feature>
<organism evidence="3">
    <name type="scientific">Tanacetum cinerariifolium</name>
    <name type="common">Dalmatian daisy</name>
    <name type="synonym">Chrysanthemum cinerariifolium</name>
    <dbReference type="NCBI Taxonomy" id="118510"/>
    <lineage>
        <taxon>Eukaryota</taxon>
        <taxon>Viridiplantae</taxon>
        <taxon>Streptophyta</taxon>
        <taxon>Embryophyta</taxon>
        <taxon>Tracheophyta</taxon>
        <taxon>Spermatophyta</taxon>
        <taxon>Magnoliopsida</taxon>
        <taxon>eudicotyledons</taxon>
        <taxon>Gunneridae</taxon>
        <taxon>Pentapetalae</taxon>
        <taxon>asterids</taxon>
        <taxon>campanulids</taxon>
        <taxon>Asterales</taxon>
        <taxon>Asteraceae</taxon>
        <taxon>Asteroideae</taxon>
        <taxon>Anthemideae</taxon>
        <taxon>Anthemidinae</taxon>
        <taxon>Tanacetum</taxon>
    </lineage>
</organism>
<feature type="region of interest" description="Disordered" evidence="2">
    <location>
        <begin position="1178"/>
        <end position="1205"/>
    </location>
</feature>
<protein>
    <submittedName>
        <fullName evidence="3">Uncharacterized protein</fullName>
    </submittedName>
</protein>
<evidence type="ECO:0000313" key="3">
    <source>
        <dbReference type="EMBL" id="GEU40248.1"/>
    </source>
</evidence>
<feature type="compositionally biased region" description="Basic and acidic residues" evidence="2">
    <location>
        <begin position="479"/>
        <end position="495"/>
    </location>
</feature>
<feature type="region of interest" description="Disordered" evidence="2">
    <location>
        <begin position="707"/>
        <end position="768"/>
    </location>
</feature>
<sequence length="1251" mass="142447">MKVKDQPYQKIPIYYDDDDDEESSTLLRDIIISKLSLCIAIIPVLYTEEPKDSLIMGDEHLDTIHEKKSDEFIKSSVENLVPNPSEFEDLSNIGSECDVPICDDFTTFSNLLFNADDNFSSSNDKSFSDEDVPKEIYSDPLFDEEIISIKIDQDHFNGESDLIESLLNHDSLIISSSKIDSLLDEFPGELIFLKSIPPGIEEADCDPEEEIFLIEKLLYDNSSPRPPKEFNSENSDAIIKSFSPSPIPIEDSDSLMEEIDLSLTSDDSMPPGIENDDYESKGDILILEELLSNDSLSLSKNESFHFDVPSSPRPSAKPPNNDEIEPDTRILTIKVVGDISEHYVLMPRLLPTQPTLASNEEKYPHLLSHRGFKAFQLSSESPMMIYGGDNPTLDVLFLHFYPLDQLKILNDKTDKSKSYLATPEHRECYKGLIKSYDLTKTLFFTYDKVYSLKRSQKDKDKDKDPSAGSDRGLRKKKTSKDVEPTKEEPDFKVADLDMPQDQEENLGNDDEKPNEKSPVKVTYDKYALWDISHLRDQLTRVEIMRKHRLTNLSDDDAFEFAIALRMFTRSMLKERRMVRSLKKFVGERHYGTDSGYFNEQYDLVELVLVAFDIELKVFHMPLDDDASCKHSKRDVKSKAFFDCQISQLSLNKKHKVFRVFNNKTRIVEENLHIRFSKNTPNIVGSEPNWLFNIDALTKSMNYKPVVAGNQSNGNASTKACDDAESKSSQDDGFQPSSDGGKKVDEDPRQESECKYQEKEDNVNNTKNVNVARTNSVNVVGANINNELLFDLEMPALEDISTCKFSSDHEDDDEMADMNNLDTKIQVSPTPTIRIHKDHPIDQVIGDLHLTIQTRNMLKNLEEHGFITTIHQRTKNKDLQNCLFAYFLSQKKPKKFWATVKAKTINGEVQLQALVDEKKGRKGLFWRGNTLISNHDGTSSRRNRKPRRKVIEVPQPSHLTEHVADEAVNEEMDDSLERAATTATSLDAEQDRGVNTPQHFKDSLKLNKLMKLCTKLQQRVLDLKTRKTTQSLEIDSLKRRIKKLERRKRSRTHGLKRLYKVCLSARVESSKDASKQGRIANIDANKDIYLVNVYNDEDMFGVNDLDGDEPKADKVVIQEPEQGTTTTTPTTIKAASSRPKAKGLVVHEQEPEPTPTGEYLFDYRIELVLDSSKKAKAKVTEGSLKRSGEELEQENAKKQKMEDDKESIELKHCLEISPDDGDDVIIDATPLSSKSPTIVNYKIHKEGKKSYF</sequence>
<evidence type="ECO:0000256" key="1">
    <source>
        <dbReference type="SAM" id="Coils"/>
    </source>
</evidence>
<gene>
    <name evidence="3" type="ORF">Tci_012226</name>
</gene>
<feature type="compositionally biased region" description="Basic and acidic residues" evidence="2">
    <location>
        <begin position="739"/>
        <end position="761"/>
    </location>
</feature>
<feature type="compositionally biased region" description="Basic and acidic residues" evidence="2">
    <location>
        <begin position="1182"/>
        <end position="1205"/>
    </location>
</feature>